<protein>
    <submittedName>
        <fullName evidence="5">NAP1-binding protein 2</fullName>
    </submittedName>
</protein>
<dbReference type="Proteomes" id="UP000054886">
    <property type="component" value="Unassembled WGS sequence"/>
</dbReference>
<reference evidence="5 7" key="1">
    <citation type="submission" date="2015-10" db="EMBL/GenBank/DDBJ databases">
        <title>Draft genomes sequences of Candida glabrata isolates 1A, 1B, 2A, 2B, 3A and 3B.</title>
        <authorList>
            <person name="Haavelsrud O.E."/>
            <person name="Gaustad P."/>
        </authorList>
    </citation>
    <scope>NUCLEOTIDE SEQUENCE [LARGE SCALE GENOMIC DNA]</scope>
    <source>
        <strain evidence="5">910700640</strain>
    </source>
</reference>
<dbReference type="PANTHER" id="PTHR14167:SF116">
    <property type="entry name" value="CAP, ISOFORM AC"/>
    <property type="match status" value="1"/>
</dbReference>
<dbReference type="VEuPathDB" id="FungiDB:GWK60_E00825"/>
<evidence type="ECO:0000313" key="5">
    <source>
        <dbReference type="EMBL" id="KTA98827.1"/>
    </source>
</evidence>
<dbReference type="Pfam" id="PF00018">
    <property type="entry name" value="SH3_1"/>
    <property type="match status" value="1"/>
</dbReference>
<dbReference type="Gene3D" id="2.30.30.40">
    <property type="entry name" value="SH3 Domains"/>
    <property type="match status" value="1"/>
</dbReference>
<accession>A0A0W0CDW2</accession>
<dbReference type="InterPro" id="IPR001452">
    <property type="entry name" value="SH3_domain"/>
</dbReference>
<dbReference type="AlphaFoldDB" id="A0A0W0CDW2"/>
<dbReference type="EMBL" id="LLZZ01000001">
    <property type="protein sequence ID" value="KTB14224.1"/>
    <property type="molecule type" value="Genomic_DNA"/>
</dbReference>
<name>A0A0W0CDW2_CANGB</name>
<evidence type="ECO:0000313" key="7">
    <source>
        <dbReference type="Proteomes" id="UP000054886"/>
    </source>
</evidence>
<dbReference type="GO" id="GO:0005737">
    <property type="term" value="C:cytoplasm"/>
    <property type="evidence" value="ECO:0007669"/>
    <property type="project" value="EnsemblFungi"/>
</dbReference>
<evidence type="ECO:0000313" key="6">
    <source>
        <dbReference type="EMBL" id="KTB14224.1"/>
    </source>
</evidence>
<dbReference type="VEuPathDB" id="FungiDB:GVI51_E00825"/>
<dbReference type="SMART" id="SM00326">
    <property type="entry name" value="SH3"/>
    <property type="match status" value="1"/>
</dbReference>
<comment type="caution">
    <text evidence="5">The sequence shown here is derived from an EMBL/GenBank/DDBJ whole genome shotgun (WGS) entry which is preliminary data.</text>
</comment>
<dbReference type="GO" id="GO:0071852">
    <property type="term" value="P:fungal-type cell wall organization or biogenesis"/>
    <property type="evidence" value="ECO:0007669"/>
    <property type="project" value="EnsemblFungi"/>
</dbReference>
<dbReference type="InterPro" id="IPR050384">
    <property type="entry name" value="Endophilin_SH3RF"/>
</dbReference>
<sequence>MVENTDSTHGDAVNPGPEGEAVEVVDDLHSYISIKDYAYDESNALHYGYLEEEEPGEAVQEHDNYAGSDAEDGEDIDGNQTDKRASVVMPQDYVVNQKAVALYDFEPENDNELGLKEGDVIFISYRHCQGWLVAQNDTQTKTGLVPEEFVSYLDSEESDSVRPFYLTEMLTHGLQAEPEQDAKAGKKDDDEDEWEDIDQLESDMDNKLNISVS</sequence>
<dbReference type="FunFam" id="2.30.30.40:FF:000283">
    <property type="entry name" value="NAP1-binding protein 2"/>
    <property type="match status" value="1"/>
</dbReference>
<evidence type="ECO:0000259" key="4">
    <source>
        <dbReference type="PROSITE" id="PS50002"/>
    </source>
</evidence>
<proteinExistence type="predicted"/>
<keyword evidence="1 2" id="KW-0728">SH3 domain</keyword>
<dbReference type="VEuPathDB" id="FungiDB:CAGL0E01045g"/>
<organism evidence="5 7">
    <name type="scientific">Candida glabrata</name>
    <name type="common">Yeast</name>
    <name type="synonym">Torulopsis glabrata</name>
    <dbReference type="NCBI Taxonomy" id="5478"/>
    <lineage>
        <taxon>Eukaryota</taxon>
        <taxon>Fungi</taxon>
        <taxon>Dikarya</taxon>
        <taxon>Ascomycota</taxon>
        <taxon>Saccharomycotina</taxon>
        <taxon>Saccharomycetes</taxon>
        <taxon>Saccharomycetales</taxon>
        <taxon>Saccharomycetaceae</taxon>
        <taxon>Nakaseomyces</taxon>
    </lineage>
</organism>
<feature type="region of interest" description="Disordered" evidence="3">
    <location>
        <begin position="172"/>
        <end position="213"/>
    </location>
</feature>
<dbReference type="EMBL" id="LLZZ01000151">
    <property type="protein sequence ID" value="KTA98827.1"/>
    <property type="molecule type" value="Genomic_DNA"/>
</dbReference>
<feature type="domain" description="SH3" evidence="4">
    <location>
        <begin position="94"/>
        <end position="155"/>
    </location>
</feature>
<dbReference type="PROSITE" id="PS50002">
    <property type="entry name" value="SH3"/>
    <property type="match status" value="1"/>
</dbReference>
<dbReference type="VEuPathDB" id="FungiDB:B1J91_E01045g"/>
<dbReference type="PANTHER" id="PTHR14167">
    <property type="entry name" value="SH3 DOMAIN-CONTAINING"/>
    <property type="match status" value="1"/>
</dbReference>
<evidence type="ECO:0000256" key="1">
    <source>
        <dbReference type="ARBA" id="ARBA00022443"/>
    </source>
</evidence>
<dbReference type="GO" id="GO:0043409">
    <property type="term" value="P:negative regulation of MAPK cascade"/>
    <property type="evidence" value="ECO:0007669"/>
    <property type="project" value="EnsemblFungi"/>
</dbReference>
<evidence type="ECO:0000256" key="2">
    <source>
        <dbReference type="PROSITE-ProRule" id="PRU00192"/>
    </source>
</evidence>
<evidence type="ECO:0000256" key="3">
    <source>
        <dbReference type="SAM" id="MobiDB-lite"/>
    </source>
</evidence>
<dbReference type="PRINTS" id="PR00452">
    <property type="entry name" value="SH3DOMAIN"/>
</dbReference>
<dbReference type="SUPFAM" id="SSF50044">
    <property type="entry name" value="SH3-domain"/>
    <property type="match status" value="1"/>
</dbReference>
<gene>
    <name evidence="5" type="ORF">AO440_000919</name>
    <name evidence="6" type="ORF">AO440_004714</name>
</gene>
<feature type="region of interest" description="Disordered" evidence="3">
    <location>
        <begin position="53"/>
        <end position="80"/>
    </location>
</feature>
<dbReference type="InterPro" id="IPR036028">
    <property type="entry name" value="SH3-like_dom_sf"/>
</dbReference>
<feature type="compositionally biased region" description="Acidic residues" evidence="3">
    <location>
        <begin position="189"/>
        <end position="203"/>
    </location>
</feature>
<dbReference type="GO" id="GO:0030674">
    <property type="term" value="F:protein-macromolecule adaptor activity"/>
    <property type="evidence" value="ECO:0007669"/>
    <property type="project" value="EnsemblFungi"/>
</dbReference>